<reference evidence="11 13" key="2">
    <citation type="submission" date="2018-01" db="EMBL/GenBank/DDBJ databases">
        <title>Draft genome sequence of the feruloyl esterase-producing strain Lactobacillus fermentum CRL 1446, isolated from artisanal goat milk cheese.</title>
        <authorList>
            <person name="Abeijon Mukdsi M.C."/>
            <person name="Saavedra L."/>
            <person name="Gauffin Cano M.P."/>
            <person name="Hebert E.M."/>
            <person name="Medina R.B."/>
        </authorList>
    </citation>
    <scope>NUCLEOTIDE SEQUENCE [LARGE SCALE GENOMIC DNA]</scope>
    <source>
        <strain evidence="11 13">CRL 1446</strain>
    </source>
</reference>
<dbReference type="SMART" id="SM00046">
    <property type="entry name" value="DAGKc"/>
    <property type="match status" value="1"/>
</dbReference>
<dbReference type="InterPro" id="IPR050187">
    <property type="entry name" value="Lipid_Phosphate_FormReg"/>
</dbReference>
<dbReference type="InterPro" id="IPR016064">
    <property type="entry name" value="NAD/diacylglycerol_kinase_sf"/>
</dbReference>
<comment type="similarity">
    <text evidence="2">Belongs to the diacylglycerol/lipid kinase family.</text>
</comment>
<dbReference type="InterPro" id="IPR017438">
    <property type="entry name" value="ATP-NAD_kinase_N"/>
</dbReference>
<dbReference type="PANTHER" id="PTHR12358:SF54">
    <property type="entry name" value="SPHINGOSINE KINASE RELATED PROTEIN"/>
    <property type="match status" value="1"/>
</dbReference>
<keyword evidence="3" id="KW-0808">Transferase</keyword>
<evidence type="ECO:0000313" key="13">
    <source>
        <dbReference type="Proteomes" id="UP000236514"/>
    </source>
</evidence>
<accession>A0A1L7GTD6</accession>
<dbReference type="GO" id="GO:0005524">
    <property type="term" value="F:ATP binding"/>
    <property type="evidence" value="ECO:0007669"/>
    <property type="project" value="UniProtKB-KW"/>
</dbReference>
<dbReference type="RefSeq" id="WP_003682102.1">
    <property type="nucleotide sequence ID" value="NZ_CAKMAZ010000005.1"/>
</dbReference>
<evidence type="ECO:0000313" key="12">
    <source>
        <dbReference type="Proteomes" id="UP000185427"/>
    </source>
</evidence>
<comment type="cofactor">
    <cofactor evidence="1">
        <name>Mg(2+)</name>
        <dbReference type="ChEBI" id="CHEBI:18420"/>
    </cofactor>
</comment>
<evidence type="ECO:0000256" key="1">
    <source>
        <dbReference type="ARBA" id="ARBA00001946"/>
    </source>
</evidence>
<dbReference type="PROSITE" id="PS50146">
    <property type="entry name" value="DAGK"/>
    <property type="match status" value="1"/>
</dbReference>
<evidence type="ECO:0000259" key="9">
    <source>
        <dbReference type="PROSITE" id="PS50146"/>
    </source>
</evidence>
<evidence type="ECO:0000256" key="8">
    <source>
        <dbReference type="ARBA" id="ARBA00023264"/>
    </source>
</evidence>
<keyword evidence="8" id="KW-1208">Phospholipid metabolism</keyword>
<dbReference type="GO" id="GO:0016301">
    <property type="term" value="F:kinase activity"/>
    <property type="evidence" value="ECO:0007669"/>
    <property type="project" value="UniProtKB-KW"/>
</dbReference>
<dbReference type="NCBIfam" id="TIGR00147">
    <property type="entry name" value="YegS/Rv2252/BmrU family lipid kinase"/>
    <property type="match status" value="1"/>
</dbReference>
<keyword evidence="7" id="KW-0594">Phospholipid biosynthesis</keyword>
<sequence length="324" mass="36262">MHYSIIINPVAGGGRGNSTWSTVKAALDAAQLDYTPLFTRDEEGATYLTMRLADRHAGRPDETLIVIGGDGTLHQVVNGVLQSKNGRQHPLPIGYIPCGTGNDFARGYGISTNPLTALHQILDAETTEPVTIGHYHDAIKNEDGYFLNNLGIGFDAAVVSRTNASKSKRRLNRLHLGAFSYVSQALGVLYDQAPFTLMVQQERTRQLFPNAFIVIASNHPFIGGGRKVAPDRDLAEPNLELLVVERHNWLITFWTMWLFLREHLARSRFAHRFVGTHLHYTTTSLEFGQVDGEEMGNRFVDLELGTASYPFRQVRHLRKKKKVK</sequence>
<keyword evidence="5 10" id="KW-0418">Kinase</keyword>
<name>A0A1L7GTD6_LIMFE</name>
<keyword evidence="7" id="KW-0443">Lipid metabolism</keyword>
<keyword evidence="4" id="KW-0547">Nucleotide-binding</keyword>
<evidence type="ECO:0000256" key="5">
    <source>
        <dbReference type="ARBA" id="ARBA00022777"/>
    </source>
</evidence>
<evidence type="ECO:0000256" key="3">
    <source>
        <dbReference type="ARBA" id="ARBA00022679"/>
    </source>
</evidence>
<dbReference type="GO" id="GO:0008654">
    <property type="term" value="P:phospholipid biosynthetic process"/>
    <property type="evidence" value="ECO:0007669"/>
    <property type="project" value="UniProtKB-KW"/>
</dbReference>
<feature type="domain" description="DAGKc" evidence="9">
    <location>
        <begin position="1"/>
        <end position="139"/>
    </location>
</feature>
<dbReference type="Proteomes" id="UP000185427">
    <property type="component" value="Chromosome"/>
</dbReference>
<dbReference type="OrthoDB" id="9786026at2"/>
<dbReference type="Pfam" id="PF00781">
    <property type="entry name" value="DAGK_cat"/>
    <property type="match status" value="1"/>
</dbReference>
<proteinExistence type="inferred from homology"/>
<evidence type="ECO:0000313" key="11">
    <source>
        <dbReference type="EMBL" id="PNV58201.1"/>
    </source>
</evidence>
<evidence type="ECO:0000256" key="7">
    <source>
        <dbReference type="ARBA" id="ARBA00023209"/>
    </source>
</evidence>
<dbReference type="InterPro" id="IPR005218">
    <property type="entry name" value="Diacylglycerol/lipid_kinase"/>
</dbReference>
<reference evidence="10 12" key="1">
    <citation type="submission" date="2016-12" db="EMBL/GenBank/DDBJ databases">
        <title>Complete Genome Sequence of Lactobacillus fermentum Strain SNUV175, a Probiotic for Treatment of Bacterial Vaginosis.</title>
        <authorList>
            <person name="Lee S."/>
            <person name="You H.J."/>
            <person name="Kwon B."/>
            <person name="Ko G."/>
        </authorList>
    </citation>
    <scope>NUCLEOTIDE SEQUENCE [LARGE SCALE GENOMIC DNA]</scope>
    <source>
        <strain evidence="10 12">SNUV175</strain>
    </source>
</reference>
<dbReference type="AlphaFoldDB" id="A0A1L7GTD6"/>
<evidence type="ECO:0000313" key="10">
    <source>
        <dbReference type="EMBL" id="APU45214.1"/>
    </source>
</evidence>
<evidence type="ECO:0000256" key="4">
    <source>
        <dbReference type="ARBA" id="ARBA00022741"/>
    </source>
</evidence>
<evidence type="ECO:0000256" key="6">
    <source>
        <dbReference type="ARBA" id="ARBA00022840"/>
    </source>
</evidence>
<dbReference type="PANTHER" id="PTHR12358">
    <property type="entry name" value="SPHINGOSINE KINASE"/>
    <property type="match status" value="1"/>
</dbReference>
<evidence type="ECO:0000256" key="2">
    <source>
        <dbReference type="ARBA" id="ARBA00005983"/>
    </source>
</evidence>
<keyword evidence="6" id="KW-0067">ATP-binding</keyword>
<keyword evidence="7" id="KW-0444">Lipid biosynthesis</keyword>
<dbReference type="EMBL" id="POTQ01000005">
    <property type="protein sequence ID" value="PNV58201.1"/>
    <property type="molecule type" value="Genomic_DNA"/>
</dbReference>
<dbReference type="InterPro" id="IPR045540">
    <property type="entry name" value="YegS/DAGK_C"/>
</dbReference>
<protein>
    <submittedName>
        <fullName evidence="10">Diacylglycerol kinase</fullName>
    </submittedName>
</protein>
<organism evidence="10 12">
    <name type="scientific">Limosilactobacillus fermentum</name>
    <name type="common">Lactobacillus fermentum</name>
    <dbReference type="NCBI Taxonomy" id="1613"/>
    <lineage>
        <taxon>Bacteria</taxon>
        <taxon>Bacillati</taxon>
        <taxon>Bacillota</taxon>
        <taxon>Bacilli</taxon>
        <taxon>Lactobacillales</taxon>
        <taxon>Lactobacillaceae</taxon>
        <taxon>Limosilactobacillus</taxon>
    </lineage>
</organism>
<dbReference type="Gene3D" id="2.60.200.40">
    <property type="match status" value="1"/>
</dbReference>
<dbReference type="Pfam" id="PF19279">
    <property type="entry name" value="YegS_C"/>
    <property type="match status" value="1"/>
</dbReference>
<dbReference type="InterPro" id="IPR001206">
    <property type="entry name" value="Diacylglycerol_kinase_cat_dom"/>
</dbReference>
<dbReference type="EMBL" id="CP019030">
    <property type="protein sequence ID" value="APU45214.1"/>
    <property type="molecule type" value="Genomic_DNA"/>
</dbReference>
<dbReference type="SUPFAM" id="SSF111331">
    <property type="entry name" value="NAD kinase/diacylglycerol kinase-like"/>
    <property type="match status" value="1"/>
</dbReference>
<dbReference type="Proteomes" id="UP000236514">
    <property type="component" value="Unassembled WGS sequence"/>
</dbReference>
<dbReference type="Gene3D" id="3.40.50.10330">
    <property type="entry name" value="Probable inorganic polyphosphate/atp-NAD kinase, domain 1"/>
    <property type="match status" value="1"/>
</dbReference>
<gene>
    <name evidence="10" type="ORF">BUW47_01505</name>
    <name evidence="11" type="ORF">C1Y38_03485</name>
</gene>